<sequence length="90" mass="9685">MPDWGNLASMAGKAMGGDKKKEEKKSNTPDWGSVGSSLKKASADGKVSNQEIGQLAKQTYEQYSKDKKDGSEPNTQDIGKKIVSGFFGKK</sequence>
<feature type="compositionally biased region" description="Basic and acidic residues" evidence="1">
    <location>
        <begin position="16"/>
        <end position="27"/>
    </location>
</feature>
<organism evidence="2 3">
    <name type="scientific">Zalerion maritima</name>
    <dbReference type="NCBI Taxonomy" id="339359"/>
    <lineage>
        <taxon>Eukaryota</taxon>
        <taxon>Fungi</taxon>
        <taxon>Dikarya</taxon>
        <taxon>Ascomycota</taxon>
        <taxon>Pezizomycotina</taxon>
        <taxon>Sordariomycetes</taxon>
        <taxon>Lulworthiomycetidae</taxon>
        <taxon>Lulworthiales</taxon>
        <taxon>Lulworthiaceae</taxon>
        <taxon>Zalerion</taxon>
    </lineage>
</organism>
<dbReference type="EMBL" id="JAKWBI020000033">
    <property type="protein sequence ID" value="KAJ2905346.1"/>
    <property type="molecule type" value="Genomic_DNA"/>
</dbReference>
<evidence type="ECO:0000256" key="1">
    <source>
        <dbReference type="SAM" id="MobiDB-lite"/>
    </source>
</evidence>
<dbReference type="Proteomes" id="UP001201980">
    <property type="component" value="Unassembled WGS sequence"/>
</dbReference>
<proteinExistence type="predicted"/>
<protein>
    <submittedName>
        <fullName evidence="2">Uncharacterized protein</fullName>
    </submittedName>
</protein>
<keyword evidence="3" id="KW-1185">Reference proteome</keyword>
<comment type="caution">
    <text evidence="2">The sequence shown here is derived from an EMBL/GenBank/DDBJ whole genome shotgun (WGS) entry which is preliminary data.</text>
</comment>
<name>A0AAD5S3U4_9PEZI</name>
<feature type="compositionally biased region" description="Polar residues" evidence="1">
    <location>
        <begin position="47"/>
        <end position="62"/>
    </location>
</feature>
<reference evidence="2" key="1">
    <citation type="submission" date="2022-07" db="EMBL/GenBank/DDBJ databases">
        <title>Draft genome sequence of Zalerion maritima ATCC 34329, a (micro)plastics degrading marine fungus.</title>
        <authorList>
            <person name="Paco A."/>
            <person name="Goncalves M.F.M."/>
            <person name="Rocha-Santos T.A.P."/>
            <person name="Alves A."/>
        </authorList>
    </citation>
    <scope>NUCLEOTIDE SEQUENCE</scope>
    <source>
        <strain evidence="2">ATCC 34329</strain>
    </source>
</reference>
<evidence type="ECO:0000313" key="3">
    <source>
        <dbReference type="Proteomes" id="UP001201980"/>
    </source>
</evidence>
<accession>A0AAD5S3U4</accession>
<dbReference type="AlphaFoldDB" id="A0AAD5S3U4"/>
<gene>
    <name evidence="2" type="ORF">MKZ38_005645</name>
</gene>
<evidence type="ECO:0000313" key="2">
    <source>
        <dbReference type="EMBL" id="KAJ2905346.1"/>
    </source>
</evidence>
<feature type="region of interest" description="Disordered" evidence="1">
    <location>
        <begin position="1"/>
        <end position="90"/>
    </location>
</feature>